<evidence type="ECO:0000313" key="1">
    <source>
        <dbReference type="EMBL" id="MPC83100.1"/>
    </source>
</evidence>
<dbReference type="EMBL" id="VSRR010061513">
    <property type="protein sequence ID" value="MPC83100.1"/>
    <property type="molecule type" value="Genomic_DNA"/>
</dbReference>
<organism evidence="1 2">
    <name type="scientific">Portunus trituberculatus</name>
    <name type="common">Swimming crab</name>
    <name type="synonym">Neptunus trituberculatus</name>
    <dbReference type="NCBI Taxonomy" id="210409"/>
    <lineage>
        <taxon>Eukaryota</taxon>
        <taxon>Metazoa</taxon>
        <taxon>Ecdysozoa</taxon>
        <taxon>Arthropoda</taxon>
        <taxon>Crustacea</taxon>
        <taxon>Multicrustacea</taxon>
        <taxon>Malacostraca</taxon>
        <taxon>Eumalacostraca</taxon>
        <taxon>Eucarida</taxon>
        <taxon>Decapoda</taxon>
        <taxon>Pleocyemata</taxon>
        <taxon>Brachyura</taxon>
        <taxon>Eubrachyura</taxon>
        <taxon>Portunoidea</taxon>
        <taxon>Portunidae</taxon>
        <taxon>Portuninae</taxon>
        <taxon>Portunus</taxon>
    </lineage>
</organism>
<comment type="caution">
    <text evidence="1">The sequence shown here is derived from an EMBL/GenBank/DDBJ whole genome shotgun (WGS) entry which is preliminary data.</text>
</comment>
<evidence type="ECO:0000313" key="2">
    <source>
        <dbReference type="Proteomes" id="UP000324222"/>
    </source>
</evidence>
<accession>A0A5B7IFD2</accession>
<reference evidence="1 2" key="1">
    <citation type="submission" date="2019-05" db="EMBL/GenBank/DDBJ databases">
        <title>Another draft genome of Portunus trituberculatus and its Hox gene families provides insights of decapod evolution.</title>
        <authorList>
            <person name="Jeong J.-H."/>
            <person name="Song I."/>
            <person name="Kim S."/>
            <person name="Choi T."/>
            <person name="Kim D."/>
            <person name="Ryu S."/>
            <person name="Kim W."/>
        </authorList>
    </citation>
    <scope>NUCLEOTIDE SEQUENCE [LARGE SCALE GENOMIC DNA]</scope>
    <source>
        <tissue evidence="1">Muscle</tissue>
    </source>
</reference>
<dbReference type="AlphaFoldDB" id="A0A5B7IFD2"/>
<sequence length="145" mass="15894">MSTIDITCRISPDYRSVLPQHAAKSPSSHNISWSDKAAMASSKFIEGLDEMREGGIDPQTDPAAILDSPFIILSSFIFLYYTPALPQHVAALLSFHISCSDTAAMVKFKFGEGLSEVQGGVDPSKDQPPSWISLLHPGRFQDYFT</sequence>
<name>A0A5B7IFD2_PORTR</name>
<keyword evidence="2" id="KW-1185">Reference proteome</keyword>
<dbReference type="Proteomes" id="UP000324222">
    <property type="component" value="Unassembled WGS sequence"/>
</dbReference>
<gene>
    <name evidence="1" type="ORF">E2C01_077791</name>
</gene>
<proteinExistence type="predicted"/>
<protein>
    <submittedName>
        <fullName evidence="1">Uncharacterized protein</fullName>
    </submittedName>
</protein>